<accession>B9LVN8</accession>
<dbReference type="AlphaFoldDB" id="B9LVN8"/>
<keyword evidence="2" id="KW-1185">Reference proteome</keyword>
<sequence>MNYNIDANTELIEKGSHHSESDLARKVDQLAEKIFAEEYVGFRVGSVIKHFLEKAQQKDMSLTVLDLYHCLSENEDAKVELPAETNIDRKHIDPVLRRLVPVIGN</sequence>
<dbReference type="Proteomes" id="UP000000740">
    <property type="component" value="Chromosome 2"/>
</dbReference>
<dbReference type="EMBL" id="CP001366">
    <property type="protein sequence ID" value="ACM58751.1"/>
    <property type="molecule type" value="Genomic_DNA"/>
</dbReference>
<evidence type="ECO:0000313" key="1">
    <source>
        <dbReference type="EMBL" id="ACM58751.1"/>
    </source>
</evidence>
<gene>
    <name evidence="1" type="ordered locus">Hlac_3218</name>
</gene>
<dbReference type="HOGENOM" id="CLU_2230294_0_0_2"/>
<proteinExistence type="predicted"/>
<protein>
    <submittedName>
        <fullName evidence="1">Uncharacterized protein</fullName>
    </submittedName>
</protein>
<evidence type="ECO:0000313" key="2">
    <source>
        <dbReference type="Proteomes" id="UP000000740"/>
    </source>
</evidence>
<organism evidence="1 2">
    <name type="scientific">Halorubrum lacusprofundi (strain ATCC 49239 / DSM 5036 / JCM 8891 / ACAM 34)</name>
    <dbReference type="NCBI Taxonomy" id="416348"/>
    <lineage>
        <taxon>Archaea</taxon>
        <taxon>Methanobacteriati</taxon>
        <taxon>Methanobacteriota</taxon>
        <taxon>Stenosarchaea group</taxon>
        <taxon>Halobacteria</taxon>
        <taxon>Halobacteriales</taxon>
        <taxon>Haloferacaceae</taxon>
        <taxon>Halorubrum</taxon>
    </lineage>
</organism>
<name>B9LVN8_HALLT</name>
<reference evidence="1 2" key="1">
    <citation type="journal article" date="2016" name="Stand. Genomic Sci.">
        <title>Complete genome sequence of the Antarctic Halorubrum lacusprofundi type strain ACAM 34.</title>
        <authorList>
            <person name="Anderson I.J."/>
            <person name="DasSarma P."/>
            <person name="Lucas S."/>
            <person name="Copeland A."/>
            <person name="Lapidus A."/>
            <person name="Del Rio T.G."/>
            <person name="Tice H."/>
            <person name="Dalin E."/>
            <person name="Bruce D.C."/>
            <person name="Goodwin L."/>
            <person name="Pitluck S."/>
            <person name="Sims D."/>
            <person name="Brettin T.S."/>
            <person name="Detter J.C."/>
            <person name="Han C.S."/>
            <person name="Larimer F."/>
            <person name="Hauser L."/>
            <person name="Land M."/>
            <person name="Ivanova N."/>
            <person name="Richardson P."/>
            <person name="Cavicchioli R."/>
            <person name="DasSarma S."/>
            <person name="Woese C.R."/>
            <person name="Kyrpides N.C."/>
        </authorList>
    </citation>
    <scope>NUCLEOTIDE SEQUENCE [LARGE SCALE GENOMIC DNA]</scope>
    <source>
        <strain evidence="2">ATCC 49239 / DSM 5036 / JCM 8891 / ACAM 34</strain>
    </source>
</reference>
<dbReference type="KEGG" id="hla:Hlac_3218"/>